<keyword evidence="4" id="KW-1185">Reference proteome</keyword>
<evidence type="ECO:0000256" key="2">
    <source>
        <dbReference type="ARBA" id="ARBA00023242"/>
    </source>
</evidence>
<evidence type="ECO:0000313" key="4">
    <source>
        <dbReference type="Proteomes" id="UP001338125"/>
    </source>
</evidence>
<evidence type="ECO:0000256" key="1">
    <source>
        <dbReference type="ARBA" id="ARBA00004123"/>
    </source>
</evidence>
<dbReference type="Pfam" id="PF11951">
    <property type="entry name" value="Fungal_trans_2"/>
    <property type="match status" value="1"/>
</dbReference>
<dbReference type="PANTHER" id="PTHR37534">
    <property type="entry name" value="TRANSCRIPTIONAL ACTIVATOR PROTEIN UGA3"/>
    <property type="match status" value="1"/>
</dbReference>
<dbReference type="InterPro" id="IPR021858">
    <property type="entry name" value="Fun_TF"/>
</dbReference>
<evidence type="ECO:0008006" key="5">
    <source>
        <dbReference type="Google" id="ProtNLM"/>
    </source>
</evidence>
<name>A0ABR0SDB5_9HYPO</name>
<accession>A0ABR0SDB5</accession>
<reference evidence="3 4" key="1">
    <citation type="submission" date="2024-01" db="EMBL/GenBank/DDBJ databases">
        <title>Complete genome of Cladobotryum mycophilum ATHUM6906.</title>
        <authorList>
            <person name="Christinaki A.C."/>
            <person name="Myridakis A.I."/>
            <person name="Kouvelis V.N."/>
        </authorList>
    </citation>
    <scope>NUCLEOTIDE SEQUENCE [LARGE SCALE GENOMIC DNA]</scope>
    <source>
        <strain evidence="3 4">ATHUM6906</strain>
    </source>
</reference>
<sequence length="435" mass="49696">MVYEPQENLSESHRAYGRHFLNVTMHDVVSFVQSKSCTALVRRPVISSARTLTLYPTMIGQDAFFMSYYESVIAPMISTTQVRNGFRTELIRMILSRGDTAIQALWNSMMAVAAFHHGGSAAALKYNTKALRYLSDSLKPGQGVSVIELNEAHFATCMMLCIYSVFDETDGHWPAHLDGAKHMLQKLYPDHKKSVNADFLFTWFLYHEVLACFSQPLRQANNCIDVLLLLKTSSCDATVILGALGCSLEALAIIHRVNKFRIALIRNEFGQKSPELLLRRVRLEHTLHYLVQRLDSDEEAGEVPERHTSILKMAELYRIGTLLYLMSIVPLPRDDARRANHLDEAFRILENLGVPANPWPVFMIACECHTDERRIKIMKVMELMSARNIGSNRVMQALIESCWKNHDLQADSGLPHRVTWWEFVNSYETTVPWFM</sequence>
<comment type="subcellular location">
    <subcellularLocation>
        <location evidence="1">Nucleus</location>
    </subcellularLocation>
</comment>
<dbReference type="PANTHER" id="PTHR37534:SF49">
    <property type="entry name" value="LYSINE BIOSYNTHESIS REGULATORY PROTEIN LYS14"/>
    <property type="match status" value="1"/>
</dbReference>
<protein>
    <recommendedName>
        <fullName evidence="5">Fungal-specific transcription factor domain-containing protein</fullName>
    </recommendedName>
</protein>
<dbReference type="Proteomes" id="UP001338125">
    <property type="component" value="Unassembled WGS sequence"/>
</dbReference>
<comment type="caution">
    <text evidence="3">The sequence shown here is derived from an EMBL/GenBank/DDBJ whole genome shotgun (WGS) entry which is preliminary data.</text>
</comment>
<organism evidence="3 4">
    <name type="scientific">Cladobotryum mycophilum</name>
    <dbReference type="NCBI Taxonomy" id="491253"/>
    <lineage>
        <taxon>Eukaryota</taxon>
        <taxon>Fungi</taxon>
        <taxon>Dikarya</taxon>
        <taxon>Ascomycota</taxon>
        <taxon>Pezizomycotina</taxon>
        <taxon>Sordariomycetes</taxon>
        <taxon>Hypocreomycetidae</taxon>
        <taxon>Hypocreales</taxon>
        <taxon>Hypocreaceae</taxon>
        <taxon>Cladobotryum</taxon>
    </lineage>
</organism>
<proteinExistence type="predicted"/>
<keyword evidence="2" id="KW-0539">Nucleus</keyword>
<gene>
    <name evidence="3" type="ORF">PT974_08083</name>
</gene>
<evidence type="ECO:0000313" key="3">
    <source>
        <dbReference type="EMBL" id="KAK5989822.1"/>
    </source>
</evidence>
<dbReference type="EMBL" id="JAVFKD010000014">
    <property type="protein sequence ID" value="KAK5989822.1"/>
    <property type="molecule type" value="Genomic_DNA"/>
</dbReference>